<keyword evidence="2" id="KW-1185">Reference proteome</keyword>
<dbReference type="Proteomes" id="UP001206483">
    <property type="component" value="Unassembled WGS sequence"/>
</dbReference>
<dbReference type="EMBL" id="JAMZDX010000009">
    <property type="protein sequence ID" value="MCP2314604.1"/>
    <property type="molecule type" value="Genomic_DNA"/>
</dbReference>
<organism evidence="1 2">
    <name type="scientific">Kitasatospora paracochleata</name>
    <dbReference type="NCBI Taxonomy" id="58354"/>
    <lineage>
        <taxon>Bacteria</taxon>
        <taxon>Bacillati</taxon>
        <taxon>Actinomycetota</taxon>
        <taxon>Actinomycetes</taxon>
        <taxon>Kitasatosporales</taxon>
        <taxon>Streptomycetaceae</taxon>
        <taxon>Kitasatospora</taxon>
    </lineage>
</organism>
<evidence type="ECO:0000313" key="2">
    <source>
        <dbReference type="Proteomes" id="UP001206483"/>
    </source>
</evidence>
<name>A0ABT1JAW8_9ACTN</name>
<protein>
    <submittedName>
        <fullName evidence="1">Uncharacterized protein</fullName>
    </submittedName>
</protein>
<reference evidence="1 2" key="1">
    <citation type="submission" date="2022-06" db="EMBL/GenBank/DDBJ databases">
        <title>Sequencing the genomes of 1000 actinobacteria strains.</title>
        <authorList>
            <person name="Klenk H.-P."/>
        </authorList>
    </citation>
    <scope>NUCLEOTIDE SEQUENCE [LARGE SCALE GENOMIC DNA]</scope>
    <source>
        <strain evidence="1 2">DSM 41656</strain>
    </source>
</reference>
<gene>
    <name evidence="1" type="ORF">FHR36_007805</name>
</gene>
<sequence length="139" mass="15261">MIKANQPLLHQRLKRLPWRDMPLLGKSRTTAHGRDGIRRVKTATVADLGFPHAVQAVQIARHRRTVATCKVTLDRVYAVTGLSAEQARGHLPRTHRHCAPTRTTSCGRSGAAYGIERYVKPTTKSSWRANGAPASPPPG</sequence>
<proteinExistence type="predicted"/>
<evidence type="ECO:0000313" key="1">
    <source>
        <dbReference type="EMBL" id="MCP2314604.1"/>
    </source>
</evidence>
<comment type="caution">
    <text evidence="1">The sequence shown here is derived from an EMBL/GenBank/DDBJ whole genome shotgun (WGS) entry which is preliminary data.</text>
</comment>
<dbReference type="RefSeq" id="WP_253804969.1">
    <property type="nucleotide sequence ID" value="NZ_BAAAUB010000012.1"/>
</dbReference>
<accession>A0ABT1JAW8</accession>